<dbReference type="EMBL" id="UINC01103685">
    <property type="protein sequence ID" value="SVC66251.1"/>
    <property type="molecule type" value="Genomic_DNA"/>
</dbReference>
<sequence>MKKNITIIDYGSGNILSAQQSFARIIEINNLDANVKISRNPEEIKTSSHVVLPG</sequence>
<name>A0A382P340_9ZZZZ</name>
<evidence type="ECO:0000313" key="1">
    <source>
        <dbReference type="EMBL" id="SVC66251.1"/>
    </source>
</evidence>
<feature type="non-terminal residue" evidence="1">
    <location>
        <position position="54"/>
    </location>
</feature>
<organism evidence="1">
    <name type="scientific">marine metagenome</name>
    <dbReference type="NCBI Taxonomy" id="408172"/>
    <lineage>
        <taxon>unclassified sequences</taxon>
        <taxon>metagenomes</taxon>
        <taxon>ecological metagenomes</taxon>
    </lineage>
</organism>
<reference evidence="1" key="1">
    <citation type="submission" date="2018-05" db="EMBL/GenBank/DDBJ databases">
        <authorList>
            <person name="Lanie J.A."/>
            <person name="Ng W.-L."/>
            <person name="Kazmierczak K.M."/>
            <person name="Andrzejewski T.M."/>
            <person name="Davidsen T.M."/>
            <person name="Wayne K.J."/>
            <person name="Tettelin H."/>
            <person name="Glass J.I."/>
            <person name="Rusch D."/>
            <person name="Podicherti R."/>
            <person name="Tsui H.-C.T."/>
            <person name="Winkler M.E."/>
        </authorList>
    </citation>
    <scope>NUCLEOTIDE SEQUENCE</scope>
</reference>
<dbReference type="Gene3D" id="3.40.50.880">
    <property type="match status" value="1"/>
</dbReference>
<proteinExistence type="predicted"/>
<gene>
    <name evidence="1" type="ORF">METZ01_LOCUS319105</name>
</gene>
<dbReference type="InterPro" id="IPR029062">
    <property type="entry name" value="Class_I_gatase-like"/>
</dbReference>
<dbReference type="SUPFAM" id="SSF52317">
    <property type="entry name" value="Class I glutamine amidotransferase-like"/>
    <property type="match status" value="1"/>
</dbReference>
<evidence type="ECO:0008006" key="2">
    <source>
        <dbReference type="Google" id="ProtNLM"/>
    </source>
</evidence>
<protein>
    <recommendedName>
        <fullName evidence="2">Glutamine amidotransferase domain-containing protein</fullName>
    </recommendedName>
</protein>
<accession>A0A382P340</accession>
<dbReference type="AlphaFoldDB" id="A0A382P340"/>